<evidence type="ECO:0000256" key="1">
    <source>
        <dbReference type="SAM" id="MobiDB-lite"/>
    </source>
</evidence>
<evidence type="ECO:0000313" key="3">
    <source>
        <dbReference type="Proteomes" id="UP000617426"/>
    </source>
</evidence>
<comment type="caution">
    <text evidence="2">The sequence shown here is derived from an EMBL/GenBank/DDBJ whole genome shotgun (WGS) entry which is preliminary data.</text>
</comment>
<feature type="region of interest" description="Disordered" evidence="1">
    <location>
        <begin position="1"/>
        <end position="54"/>
    </location>
</feature>
<feature type="compositionally biased region" description="Low complexity" evidence="1">
    <location>
        <begin position="132"/>
        <end position="151"/>
    </location>
</feature>
<dbReference type="EMBL" id="JACHMK010000001">
    <property type="protein sequence ID" value="MBB6333955.1"/>
    <property type="molecule type" value="Genomic_DNA"/>
</dbReference>
<name>A0A923E4D2_9ACTO</name>
<dbReference type="Proteomes" id="UP000617426">
    <property type="component" value="Unassembled WGS sequence"/>
</dbReference>
<feature type="region of interest" description="Disordered" evidence="1">
    <location>
        <begin position="101"/>
        <end position="164"/>
    </location>
</feature>
<accession>A0A923E4D2</accession>
<reference evidence="2" key="1">
    <citation type="submission" date="2020-08" db="EMBL/GenBank/DDBJ databases">
        <title>Sequencing the genomes of 1000 actinobacteria strains.</title>
        <authorList>
            <person name="Klenk H.-P."/>
        </authorList>
    </citation>
    <scope>NUCLEOTIDE SEQUENCE</scope>
    <source>
        <strain evidence="2">DSM 10695</strain>
    </source>
</reference>
<dbReference type="AlphaFoldDB" id="A0A923E4D2"/>
<evidence type="ECO:0000313" key="2">
    <source>
        <dbReference type="EMBL" id="MBB6333955.1"/>
    </source>
</evidence>
<proteinExistence type="predicted"/>
<protein>
    <submittedName>
        <fullName evidence="2">Uncharacterized protein</fullName>
    </submittedName>
</protein>
<dbReference type="RefSeq" id="WP_184451660.1">
    <property type="nucleotide sequence ID" value="NZ_JACHMK010000001.1"/>
</dbReference>
<feature type="compositionally biased region" description="Polar residues" evidence="1">
    <location>
        <begin position="10"/>
        <end position="19"/>
    </location>
</feature>
<organism evidence="2 3">
    <name type="scientific">Schaalia hyovaginalis</name>
    <dbReference type="NCBI Taxonomy" id="29316"/>
    <lineage>
        <taxon>Bacteria</taxon>
        <taxon>Bacillati</taxon>
        <taxon>Actinomycetota</taxon>
        <taxon>Actinomycetes</taxon>
        <taxon>Actinomycetales</taxon>
        <taxon>Actinomycetaceae</taxon>
        <taxon>Schaalia</taxon>
    </lineage>
</organism>
<sequence length="164" mass="17214">MATESEFDTESVTAASNTLDARGTPAISTATDSSSDVLSRQNPTKWGTERGPSAFSPRYSAYLSSLEREMATMRDQLASFIESVRQVAVAVENNEADLHDAFHQISTDLDEQPDAPTRPYGHEGADADPTIAPESEATPASASAQPVASSSEYSAIGPSDGTGA</sequence>
<gene>
    <name evidence="2" type="ORF">HD592_000520</name>
</gene>
<feature type="compositionally biased region" description="Polar residues" evidence="1">
    <location>
        <begin position="26"/>
        <end position="45"/>
    </location>
</feature>
<keyword evidence="3" id="KW-1185">Reference proteome</keyword>